<dbReference type="PANTHER" id="PTHR35910:SF1">
    <property type="entry name" value="2EXR DOMAIN-CONTAINING PROTEIN"/>
    <property type="match status" value="1"/>
</dbReference>
<evidence type="ECO:0000259" key="1">
    <source>
        <dbReference type="Pfam" id="PF20150"/>
    </source>
</evidence>
<organism evidence="2 3">
    <name type="scientific">Fusarium redolens</name>
    <dbReference type="NCBI Taxonomy" id="48865"/>
    <lineage>
        <taxon>Eukaryota</taxon>
        <taxon>Fungi</taxon>
        <taxon>Dikarya</taxon>
        <taxon>Ascomycota</taxon>
        <taxon>Pezizomycotina</taxon>
        <taxon>Sordariomycetes</taxon>
        <taxon>Hypocreomycetidae</taxon>
        <taxon>Hypocreales</taxon>
        <taxon>Nectriaceae</taxon>
        <taxon>Fusarium</taxon>
        <taxon>Fusarium redolens species complex</taxon>
    </lineage>
</organism>
<dbReference type="Proteomes" id="UP000720189">
    <property type="component" value="Unassembled WGS sequence"/>
</dbReference>
<accession>A0A9P9FXB4</accession>
<dbReference type="AlphaFoldDB" id="A0A9P9FXB4"/>
<dbReference type="PANTHER" id="PTHR35910">
    <property type="entry name" value="2EXR DOMAIN-CONTAINING PROTEIN"/>
    <property type="match status" value="1"/>
</dbReference>
<evidence type="ECO:0000313" key="3">
    <source>
        <dbReference type="Proteomes" id="UP000720189"/>
    </source>
</evidence>
<evidence type="ECO:0000313" key="2">
    <source>
        <dbReference type="EMBL" id="KAH7213377.1"/>
    </source>
</evidence>
<dbReference type="GeneID" id="70230410"/>
<name>A0A9P9FXB4_FUSRE</name>
<dbReference type="RefSeq" id="XP_046041825.1">
    <property type="nucleotide sequence ID" value="XM_046200456.1"/>
</dbReference>
<feature type="domain" description="2EXR" evidence="1">
    <location>
        <begin position="6"/>
        <end position="84"/>
    </location>
</feature>
<dbReference type="InterPro" id="IPR045518">
    <property type="entry name" value="2EXR"/>
</dbReference>
<keyword evidence="3" id="KW-1185">Reference proteome</keyword>
<gene>
    <name evidence="2" type="ORF">BKA55DRAFT_697886</name>
</gene>
<proteinExistence type="predicted"/>
<dbReference type="OrthoDB" id="3596450at2759"/>
<sequence>MSDATFHPFPRLPFEIRQQIWEDACFDWRGDCLGLRYIKLNEKRQLAPLNFDWKTTSPRNRSAYLWHAGLWMTCKESRDIAAKHWRKQGWPNVQENTKDKDLGDAIWSMTESYLPRAGVIHRKGDYEPWHQVVDPWQDIFCITPDSWELLVRDWKPIQIAVADERSRNCTERLLNIAVEFDPSWTLVLAKLSPDHSITDYLPPLAFLIRILLDLADRRNALGIGIVGLIERNVARGAGIPAQLSERIFLDCDHEYGHVSYLMPTCNHPISDFLHQLDRVLGKKLTKIRYGRDPWIKYRHLSPKDLMRIVVRRDNQGF</sequence>
<comment type="caution">
    <text evidence="2">The sequence shown here is derived from an EMBL/GenBank/DDBJ whole genome shotgun (WGS) entry which is preliminary data.</text>
</comment>
<dbReference type="Pfam" id="PF20150">
    <property type="entry name" value="2EXR"/>
    <property type="match status" value="1"/>
</dbReference>
<protein>
    <recommendedName>
        <fullName evidence="1">2EXR domain-containing protein</fullName>
    </recommendedName>
</protein>
<dbReference type="EMBL" id="JAGMUX010000030">
    <property type="protein sequence ID" value="KAH7213377.1"/>
    <property type="molecule type" value="Genomic_DNA"/>
</dbReference>
<reference evidence="2" key="1">
    <citation type="journal article" date="2021" name="Nat. Commun.">
        <title>Genetic determinants of endophytism in the Arabidopsis root mycobiome.</title>
        <authorList>
            <person name="Mesny F."/>
            <person name="Miyauchi S."/>
            <person name="Thiergart T."/>
            <person name="Pickel B."/>
            <person name="Atanasova L."/>
            <person name="Karlsson M."/>
            <person name="Huettel B."/>
            <person name="Barry K.W."/>
            <person name="Haridas S."/>
            <person name="Chen C."/>
            <person name="Bauer D."/>
            <person name="Andreopoulos W."/>
            <person name="Pangilinan J."/>
            <person name="LaButti K."/>
            <person name="Riley R."/>
            <person name="Lipzen A."/>
            <person name="Clum A."/>
            <person name="Drula E."/>
            <person name="Henrissat B."/>
            <person name="Kohler A."/>
            <person name="Grigoriev I.V."/>
            <person name="Martin F.M."/>
            <person name="Hacquard S."/>
        </authorList>
    </citation>
    <scope>NUCLEOTIDE SEQUENCE</scope>
    <source>
        <strain evidence="2">MPI-CAGE-AT-0023</strain>
    </source>
</reference>